<gene>
    <name evidence="1" type="ORF">ADL12_44980</name>
</gene>
<name>A0A117MJW1_9ACTN</name>
<protein>
    <submittedName>
        <fullName evidence="1">Uncharacterized protein</fullName>
    </submittedName>
</protein>
<dbReference type="AlphaFoldDB" id="A0A117MJW1"/>
<proteinExistence type="predicted"/>
<evidence type="ECO:0000313" key="2">
    <source>
        <dbReference type="Proteomes" id="UP000053923"/>
    </source>
</evidence>
<comment type="caution">
    <text evidence="1">The sequence shown here is derived from an EMBL/GenBank/DDBJ whole genome shotgun (WGS) entry which is preliminary data.</text>
</comment>
<dbReference type="EMBL" id="LLZG01000409">
    <property type="protein sequence ID" value="KUL21385.1"/>
    <property type="molecule type" value="Genomic_DNA"/>
</dbReference>
<sequence length="145" mass="15499">MEFGDRTITEAGDPSVDELAERFGRVCTLVGEGELEEAACEADAEEIVTAILHALRGRAHLTQSALHQLLDALDDRMAAAGFGIVTRSSKGYQPLPGTSGGRPVIHRWTCPAAQPCGRFPSTELHPEAPVCAATGRPFVHGRVRL</sequence>
<keyword evidence="2" id="KW-1185">Reference proteome</keyword>
<dbReference type="RefSeq" id="WP_062714453.1">
    <property type="nucleotide sequence ID" value="NZ_LLZG01000409.1"/>
</dbReference>
<organism evidence="1 2">
    <name type="scientific">Streptomyces regalis</name>
    <dbReference type="NCBI Taxonomy" id="68262"/>
    <lineage>
        <taxon>Bacteria</taxon>
        <taxon>Bacillati</taxon>
        <taxon>Actinomycetota</taxon>
        <taxon>Actinomycetes</taxon>
        <taxon>Kitasatosporales</taxon>
        <taxon>Streptomycetaceae</taxon>
        <taxon>Streptomyces</taxon>
    </lineage>
</organism>
<dbReference type="OrthoDB" id="3383077at2"/>
<evidence type="ECO:0000313" key="1">
    <source>
        <dbReference type="EMBL" id="KUL21385.1"/>
    </source>
</evidence>
<reference evidence="2" key="1">
    <citation type="submission" date="2015-10" db="EMBL/GenBank/DDBJ databases">
        <authorList>
            <person name="Ju K.-S."/>
            <person name="Doroghazi J.R."/>
            <person name="Metcalf W.W."/>
        </authorList>
    </citation>
    <scope>NUCLEOTIDE SEQUENCE [LARGE SCALE GENOMIC DNA]</scope>
    <source>
        <strain evidence="2">NRRL 3151</strain>
    </source>
</reference>
<accession>A0A117MJW1</accession>
<dbReference type="Proteomes" id="UP000053923">
    <property type="component" value="Unassembled WGS sequence"/>
</dbReference>